<dbReference type="HOGENOM" id="CLU_2271189_0_0_2"/>
<dbReference type="InterPro" id="IPR029063">
    <property type="entry name" value="SAM-dependent_MTases_sf"/>
</dbReference>
<dbReference type="Proteomes" id="UP000001017">
    <property type="component" value="Chromosome"/>
</dbReference>
<dbReference type="GO" id="GO:0006304">
    <property type="term" value="P:DNA modification"/>
    <property type="evidence" value="ECO:0007669"/>
    <property type="project" value="InterPro"/>
</dbReference>
<feature type="domain" description="Type II methyltransferase M.TaqI-like" evidence="6">
    <location>
        <begin position="8"/>
        <end position="97"/>
    </location>
</feature>
<evidence type="ECO:0000256" key="1">
    <source>
        <dbReference type="ARBA" id="ARBA00011900"/>
    </source>
</evidence>
<dbReference type="InterPro" id="IPR050953">
    <property type="entry name" value="N4_N6_ade-DNA_methylase"/>
</dbReference>
<evidence type="ECO:0000256" key="4">
    <source>
        <dbReference type="ARBA" id="ARBA00022691"/>
    </source>
</evidence>
<name>Q97AS5_THEVO</name>
<keyword evidence="8" id="KW-1185">Reference proteome</keyword>
<dbReference type="PROSITE" id="PS00092">
    <property type="entry name" value="N6_MTASE"/>
    <property type="match status" value="1"/>
</dbReference>
<evidence type="ECO:0000256" key="2">
    <source>
        <dbReference type="ARBA" id="ARBA00022603"/>
    </source>
</evidence>
<evidence type="ECO:0000256" key="3">
    <source>
        <dbReference type="ARBA" id="ARBA00022679"/>
    </source>
</evidence>
<evidence type="ECO:0000313" key="7">
    <source>
        <dbReference type="EMBL" id="BAB59876.1"/>
    </source>
</evidence>
<dbReference type="EMBL" id="BA000011">
    <property type="protein sequence ID" value="BAB59876.1"/>
    <property type="molecule type" value="Genomic_DNA"/>
</dbReference>
<dbReference type="InterPro" id="IPR011639">
    <property type="entry name" value="MethylTrfase_TaqI-like_dom"/>
</dbReference>
<organism evidence="7 8">
    <name type="scientific">Thermoplasma volcanium (strain ATCC 51530 / DSM 4299 / JCM 9571 / NBRC 15438 / GSS1)</name>
    <dbReference type="NCBI Taxonomy" id="273116"/>
    <lineage>
        <taxon>Archaea</taxon>
        <taxon>Methanobacteriati</taxon>
        <taxon>Thermoplasmatota</taxon>
        <taxon>Thermoplasmata</taxon>
        <taxon>Thermoplasmatales</taxon>
        <taxon>Thermoplasmataceae</taxon>
        <taxon>Thermoplasma</taxon>
    </lineage>
</organism>
<dbReference type="SUPFAM" id="SSF53335">
    <property type="entry name" value="S-adenosyl-L-methionine-dependent methyltransferases"/>
    <property type="match status" value="1"/>
</dbReference>
<dbReference type="EC" id="2.1.1.72" evidence="1"/>
<evidence type="ECO:0000313" key="8">
    <source>
        <dbReference type="Proteomes" id="UP000001017"/>
    </source>
</evidence>
<sequence>MIDGPSISDESFKWKAEFPEIMKNGGFYIVIGNPPYVDIKGLDPTIVKYLFSNYTTVENRMNPYSAFVERAANLLKNYGYFGFIIPNSILYNESYKKHGLFY</sequence>
<dbReference type="GO" id="GO:0009007">
    <property type="term" value="F:site-specific DNA-methyltransferase (adenine-specific) activity"/>
    <property type="evidence" value="ECO:0007669"/>
    <property type="project" value="UniProtKB-EC"/>
</dbReference>
<dbReference type="OrthoDB" id="70888at2157"/>
<keyword evidence="2" id="KW-0489">Methyltransferase</keyword>
<evidence type="ECO:0000256" key="5">
    <source>
        <dbReference type="ARBA" id="ARBA00047942"/>
    </source>
</evidence>
<dbReference type="PRINTS" id="PR00507">
    <property type="entry name" value="N12N6MTFRASE"/>
</dbReference>
<dbReference type="PANTHER" id="PTHR33841:SF1">
    <property type="entry name" value="DNA METHYLTRANSFERASE A"/>
    <property type="match status" value="1"/>
</dbReference>
<dbReference type="Gene3D" id="3.40.50.150">
    <property type="entry name" value="Vaccinia Virus protein VP39"/>
    <property type="match status" value="1"/>
</dbReference>
<reference evidence="7 8" key="1">
    <citation type="journal article" date="1999" name="Proc. Jpn. Acad.">
        <title>Determination of the complete genomic DNA sequence of Thermoplasma volvanium GSS1.</title>
        <authorList>
            <person name="Kawashima T."/>
            <person name="Yamamoto Y."/>
            <person name="Aramaki H."/>
            <person name="Nunoshiba T."/>
            <person name="Kawamoto T."/>
            <person name="Watanabe K."/>
            <person name="Yamazaki M."/>
            <person name="Kanehori K."/>
            <person name="Amano N."/>
            <person name="Ohya Y."/>
            <person name="Makino K."/>
            <person name="Suzuki M."/>
        </authorList>
    </citation>
    <scope>NUCLEOTIDE SEQUENCE [LARGE SCALE GENOMIC DNA]</scope>
    <source>
        <strain evidence="8">ATCC 51530 / DSM 4299 / JCM 9571 / NBRC 15438 / GSS1</strain>
    </source>
</reference>
<proteinExistence type="predicted"/>
<dbReference type="InterPro" id="IPR002052">
    <property type="entry name" value="DNA_methylase_N6_adenine_CS"/>
</dbReference>
<dbReference type="REBASE" id="685110">
    <property type="entry name" value="M.TvoORF9837P"/>
</dbReference>
<gene>
    <name evidence="7" type="ORF">TVG0739837</name>
</gene>
<dbReference type="KEGG" id="tvo:TVG0739837"/>
<dbReference type="STRING" id="273116.gene:9381523"/>
<dbReference type="eggNOG" id="arCOG02635">
    <property type="taxonomic scope" value="Archaea"/>
</dbReference>
<dbReference type="GO" id="GO:0032259">
    <property type="term" value="P:methylation"/>
    <property type="evidence" value="ECO:0007669"/>
    <property type="project" value="UniProtKB-KW"/>
</dbReference>
<keyword evidence="4" id="KW-0949">S-adenosyl-L-methionine</keyword>
<evidence type="ECO:0000259" key="6">
    <source>
        <dbReference type="Pfam" id="PF07669"/>
    </source>
</evidence>
<accession>Q97AS5</accession>
<dbReference type="Pfam" id="PF07669">
    <property type="entry name" value="Eco57I"/>
    <property type="match status" value="1"/>
</dbReference>
<comment type="catalytic activity">
    <reaction evidence="5">
        <text>a 2'-deoxyadenosine in DNA + S-adenosyl-L-methionine = an N(6)-methyl-2'-deoxyadenosine in DNA + S-adenosyl-L-homocysteine + H(+)</text>
        <dbReference type="Rhea" id="RHEA:15197"/>
        <dbReference type="Rhea" id="RHEA-COMP:12418"/>
        <dbReference type="Rhea" id="RHEA-COMP:12419"/>
        <dbReference type="ChEBI" id="CHEBI:15378"/>
        <dbReference type="ChEBI" id="CHEBI:57856"/>
        <dbReference type="ChEBI" id="CHEBI:59789"/>
        <dbReference type="ChEBI" id="CHEBI:90615"/>
        <dbReference type="ChEBI" id="CHEBI:90616"/>
        <dbReference type="EC" id="2.1.1.72"/>
    </reaction>
</comment>
<dbReference type="AlphaFoldDB" id="Q97AS5"/>
<reference evidence="7 8" key="2">
    <citation type="journal article" date="2000" name="Proc. Natl. Acad. Sci. U.S.A.">
        <title>Archaeal adaptation to higher temperatures revealed by genomic sequence of Thermoplasma volcanium.</title>
        <authorList>
            <person name="Kawashima T."/>
            <person name="Amano N."/>
            <person name="Koike H."/>
            <person name="Makino S."/>
            <person name="Higuchi S."/>
            <person name="Kawashima-Ohya Y."/>
            <person name="Watanabe K."/>
            <person name="Yamazaki M."/>
            <person name="Kanehori K."/>
            <person name="Kawamoto T."/>
            <person name="Nunoshiba T."/>
            <person name="Yamamoto Y."/>
            <person name="Aramaki H."/>
            <person name="Makino K."/>
            <person name="Suzuki M."/>
        </authorList>
    </citation>
    <scope>NUCLEOTIDE SEQUENCE [LARGE SCALE GENOMIC DNA]</scope>
    <source>
        <strain evidence="8">ATCC 51530 / DSM 4299 / JCM 9571 / NBRC 15438 / GSS1</strain>
    </source>
</reference>
<dbReference type="GeneID" id="1441831"/>
<dbReference type="PANTHER" id="PTHR33841">
    <property type="entry name" value="DNA METHYLTRANSFERASE YEEA-RELATED"/>
    <property type="match status" value="1"/>
</dbReference>
<keyword evidence="3" id="KW-0808">Transferase</keyword>
<dbReference type="PaxDb" id="273116-14324950"/>
<dbReference type="GO" id="GO:0003676">
    <property type="term" value="F:nucleic acid binding"/>
    <property type="evidence" value="ECO:0007669"/>
    <property type="project" value="InterPro"/>
</dbReference>
<dbReference type="RefSeq" id="WP_010916983.1">
    <property type="nucleotide sequence ID" value="NC_002689.2"/>
</dbReference>
<protein>
    <recommendedName>
        <fullName evidence="1">site-specific DNA-methyltransferase (adenine-specific)</fullName>
        <ecNumber evidence="1">2.1.1.72</ecNumber>
    </recommendedName>
</protein>